<name>A0A0P6X5Y3_9CHLR</name>
<dbReference type="OrthoDB" id="9809324at2"/>
<organism evidence="2 3">
    <name type="scientific">Leptolinea tardivitalis</name>
    <dbReference type="NCBI Taxonomy" id="229920"/>
    <lineage>
        <taxon>Bacteria</taxon>
        <taxon>Bacillati</taxon>
        <taxon>Chloroflexota</taxon>
        <taxon>Anaerolineae</taxon>
        <taxon>Anaerolineales</taxon>
        <taxon>Anaerolineaceae</taxon>
        <taxon>Leptolinea</taxon>
    </lineage>
</organism>
<dbReference type="PANTHER" id="PTHR40396:SF1">
    <property type="entry name" value="ATPASE AAA-TYPE CORE DOMAIN-CONTAINING PROTEIN"/>
    <property type="match status" value="1"/>
</dbReference>
<dbReference type="RefSeq" id="WP_062422208.1">
    <property type="nucleotide sequence ID" value="NZ_BBYA01000010.1"/>
</dbReference>
<accession>A0A0P6X5Y3</accession>
<comment type="caution">
    <text evidence="2">The sequence shown here is derived from an EMBL/GenBank/DDBJ whole genome shotgun (WGS) entry which is preliminary data.</text>
</comment>
<keyword evidence="3" id="KW-1185">Reference proteome</keyword>
<dbReference type="PATRIC" id="fig|229920.5.peg.216"/>
<dbReference type="Pfam" id="PF13304">
    <property type="entry name" value="AAA_21"/>
    <property type="match status" value="1"/>
</dbReference>
<dbReference type="GO" id="GO:0016887">
    <property type="term" value="F:ATP hydrolysis activity"/>
    <property type="evidence" value="ECO:0007669"/>
    <property type="project" value="InterPro"/>
</dbReference>
<evidence type="ECO:0000313" key="3">
    <source>
        <dbReference type="Proteomes" id="UP000050430"/>
    </source>
</evidence>
<dbReference type="InterPro" id="IPR003959">
    <property type="entry name" value="ATPase_AAA_core"/>
</dbReference>
<dbReference type="STRING" id="229920.ADM99_14335"/>
<dbReference type="GO" id="GO:0005524">
    <property type="term" value="F:ATP binding"/>
    <property type="evidence" value="ECO:0007669"/>
    <property type="project" value="InterPro"/>
</dbReference>
<dbReference type="SUPFAM" id="SSF52540">
    <property type="entry name" value="P-loop containing nucleoside triphosphate hydrolases"/>
    <property type="match status" value="1"/>
</dbReference>
<gene>
    <name evidence="2" type="ORF">ADM99_14335</name>
</gene>
<dbReference type="Gene3D" id="3.40.50.300">
    <property type="entry name" value="P-loop containing nucleotide triphosphate hydrolases"/>
    <property type="match status" value="1"/>
</dbReference>
<reference evidence="2 3" key="1">
    <citation type="submission" date="2015-07" db="EMBL/GenBank/DDBJ databases">
        <title>Genome sequence of Leptolinea tardivitalis DSM 16556.</title>
        <authorList>
            <person name="Hemp J."/>
            <person name="Ward L.M."/>
            <person name="Pace L.A."/>
            <person name="Fischer W.W."/>
        </authorList>
    </citation>
    <scope>NUCLEOTIDE SEQUENCE [LARGE SCALE GENOMIC DNA]</scope>
    <source>
        <strain evidence="2 3">YMTK-2</strain>
    </source>
</reference>
<proteinExistence type="predicted"/>
<dbReference type="InterPro" id="IPR027417">
    <property type="entry name" value="P-loop_NTPase"/>
</dbReference>
<sequence>MLVEFRLKNYRCFKDEQVLNLTAGSDLSLSDNVIKPPDTSKFKILRSVVIYGPNASGKTKVLEALKFIRDFVRESANRKPDETIDTQPFLLDPVTSDAPSTFEITFIQDRVRYQYGISVDHTHVWNEYLYAAPKGRTVPYFQRAWNKNTKKEEYYFGPSLKGQNEKISLLTRDNALFLSVAATFKHPMLSAVYQWFSGIILELNPLQETSLDLVNLNGDYHQGIRDLLRYADLGIWDYKVKEPSIPENKFQWIGERIEMLHQTHDNKVVAFPLSSESNGTKHILFLSQLVLRALETGNVLVVDEMDASMHPLLVRAIVEMFHNPAINQHNAQLIFNTHDTTLLDNTLFRRDQIWFTEKDQEGASHLYSLLEYSPRKGESLAKGYLQGRYGAIPFLGDVYTLLEKDGVQ</sequence>
<evidence type="ECO:0000259" key="1">
    <source>
        <dbReference type="Pfam" id="PF13304"/>
    </source>
</evidence>
<feature type="domain" description="ATPase AAA-type core" evidence="1">
    <location>
        <begin position="48"/>
        <end position="344"/>
    </location>
</feature>
<dbReference type="PANTHER" id="PTHR40396">
    <property type="entry name" value="ATPASE-LIKE PROTEIN"/>
    <property type="match status" value="1"/>
</dbReference>
<protein>
    <recommendedName>
        <fullName evidence="1">ATPase AAA-type core domain-containing protein</fullName>
    </recommendedName>
</protein>
<dbReference type="EMBL" id="LGCK01000014">
    <property type="protein sequence ID" value="KPL70333.1"/>
    <property type="molecule type" value="Genomic_DNA"/>
</dbReference>
<dbReference type="Proteomes" id="UP000050430">
    <property type="component" value="Unassembled WGS sequence"/>
</dbReference>
<dbReference type="AlphaFoldDB" id="A0A0P6X5Y3"/>
<evidence type="ECO:0000313" key="2">
    <source>
        <dbReference type="EMBL" id="KPL70333.1"/>
    </source>
</evidence>